<dbReference type="Proteomes" id="UP000000768">
    <property type="component" value="Chromosome 10"/>
</dbReference>
<protein>
    <submittedName>
        <fullName evidence="1">Uncharacterized protein</fullName>
    </submittedName>
</protein>
<gene>
    <name evidence="1" type="ORF">SORBI_3010G185850</name>
</gene>
<sequence length="89" mass="10244">MVSRSGPHCSHARARMMWSSSAQLSKGWSLISWRRQPSLTFGGLERLLIWARTVIHSSTVFLPLYDSNPKHLYYSFVCLLSTTLRGCWQ</sequence>
<name>A0A1W0VTR6_SORBI</name>
<keyword evidence="2" id="KW-1185">Reference proteome</keyword>
<organism evidence="1 2">
    <name type="scientific">Sorghum bicolor</name>
    <name type="common">Sorghum</name>
    <name type="synonym">Sorghum vulgare</name>
    <dbReference type="NCBI Taxonomy" id="4558"/>
    <lineage>
        <taxon>Eukaryota</taxon>
        <taxon>Viridiplantae</taxon>
        <taxon>Streptophyta</taxon>
        <taxon>Embryophyta</taxon>
        <taxon>Tracheophyta</taxon>
        <taxon>Spermatophyta</taxon>
        <taxon>Magnoliopsida</taxon>
        <taxon>Liliopsida</taxon>
        <taxon>Poales</taxon>
        <taxon>Poaceae</taxon>
        <taxon>PACMAD clade</taxon>
        <taxon>Panicoideae</taxon>
        <taxon>Andropogonodae</taxon>
        <taxon>Andropogoneae</taxon>
        <taxon>Sorghinae</taxon>
        <taxon>Sorghum</taxon>
    </lineage>
</organism>
<reference evidence="1 2" key="1">
    <citation type="journal article" date="2009" name="Nature">
        <title>The Sorghum bicolor genome and the diversification of grasses.</title>
        <authorList>
            <person name="Paterson A.H."/>
            <person name="Bowers J.E."/>
            <person name="Bruggmann R."/>
            <person name="Dubchak I."/>
            <person name="Grimwood J."/>
            <person name="Gundlach H."/>
            <person name="Haberer G."/>
            <person name="Hellsten U."/>
            <person name="Mitros T."/>
            <person name="Poliakov A."/>
            <person name="Schmutz J."/>
            <person name="Spannagl M."/>
            <person name="Tang H."/>
            <person name="Wang X."/>
            <person name="Wicker T."/>
            <person name="Bharti A.K."/>
            <person name="Chapman J."/>
            <person name="Feltus F.A."/>
            <person name="Gowik U."/>
            <person name="Grigoriev I.V."/>
            <person name="Lyons E."/>
            <person name="Maher C.A."/>
            <person name="Martis M."/>
            <person name="Narechania A."/>
            <person name="Otillar R.P."/>
            <person name="Penning B.W."/>
            <person name="Salamov A.A."/>
            <person name="Wang Y."/>
            <person name="Zhang L."/>
            <person name="Carpita N.C."/>
            <person name="Freeling M."/>
            <person name="Gingle A.R."/>
            <person name="Hash C.T."/>
            <person name="Keller B."/>
            <person name="Klein P."/>
            <person name="Kresovich S."/>
            <person name="McCann M.C."/>
            <person name="Ming R."/>
            <person name="Peterson D.G."/>
            <person name="Mehboob-ur-Rahman"/>
            <person name="Ware D."/>
            <person name="Westhoff P."/>
            <person name="Mayer K.F."/>
            <person name="Messing J."/>
            <person name="Rokhsar D.S."/>
        </authorList>
    </citation>
    <scope>NUCLEOTIDE SEQUENCE [LARGE SCALE GENOMIC DNA]</scope>
    <source>
        <strain evidence="2">cv. BTx623</strain>
    </source>
</reference>
<dbReference type="EMBL" id="CM000769">
    <property type="protein sequence ID" value="OQU76679.1"/>
    <property type="molecule type" value="Genomic_DNA"/>
</dbReference>
<dbReference type="InParanoid" id="A0A1W0VTR6"/>
<reference evidence="2" key="2">
    <citation type="journal article" date="2018" name="Plant J.">
        <title>The Sorghum bicolor reference genome: improved assembly, gene annotations, a transcriptome atlas, and signatures of genome organization.</title>
        <authorList>
            <person name="McCormick R.F."/>
            <person name="Truong S.K."/>
            <person name="Sreedasyam A."/>
            <person name="Jenkins J."/>
            <person name="Shu S."/>
            <person name="Sims D."/>
            <person name="Kennedy M."/>
            <person name="Amirebrahimi M."/>
            <person name="Weers B.D."/>
            <person name="McKinley B."/>
            <person name="Mattison A."/>
            <person name="Morishige D.T."/>
            <person name="Grimwood J."/>
            <person name="Schmutz J."/>
            <person name="Mullet J.E."/>
        </authorList>
    </citation>
    <scope>NUCLEOTIDE SEQUENCE [LARGE SCALE GENOMIC DNA]</scope>
    <source>
        <strain evidence="2">cv. BTx623</strain>
    </source>
</reference>
<evidence type="ECO:0000313" key="2">
    <source>
        <dbReference type="Proteomes" id="UP000000768"/>
    </source>
</evidence>
<evidence type="ECO:0000313" key="1">
    <source>
        <dbReference type="EMBL" id="OQU76679.1"/>
    </source>
</evidence>
<accession>A0A1W0VTR6</accession>
<dbReference type="Gramene" id="OQU76679">
    <property type="protein sequence ID" value="OQU76679"/>
    <property type="gene ID" value="SORBI_3010G185850"/>
</dbReference>
<dbReference type="AlphaFoldDB" id="A0A1W0VTR6"/>
<proteinExistence type="predicted"/>